<evidence type="ECO:0000313" key="2">
    <source>
        <dbReference type="Proteomes" id="UP000595814"/>
    </source>
</evidence>
<reference evidence="1 2" key="1">
    <citation type="journal article" date="2022" name="Int. J. Syst. Evol. Microbiol.">
        <title>Miniphocaeibacter halophilus sp. nov., an ammonium-tolerant acetate-producing bacterium isolated from a biogas system.</title>
        <authorList>
            <person name="Schnurer A."/>
            <person name="Singh A."/>
            <person name="Bi S."/>
            <person name="Qiao W."/>
            <person name="Westerholm M."/>
        </authorList>
    </citation>
    <scope>NUCLEOTIDE SEQUENCE [LARGE SCALE GENOMIC DNA]</scope>
    <source>
        <strain evidence="1 2">AMB_01</strain>
    </source>
</reference>
<keyword evidence="2" id="KW-1185">Reference proteome</keyword>
<proteinExistence type="predicted"/>
<dbReference type="EMBL" id="CP066744">
    <property type="protein sequence ID" value="QQK07716.1"/>
    <property type="molecule type" value="Genomic_DNA"/>
</dbReference>
<organism evidence="1 2">
    <name type="scientific">Miniphocaeibacter halophilus</name>
    <dbReference type="NCBI Taxonomy" id="2931922"/>
    <lineage>
        <taxon>Bacteria</taxon>
        <taxon>Bacillati</taxon>
        <taxon>Bacillota</taxon>
        <taxon>Tissierellia</taxon>
        <taxon>Tissierellales</taxon>
        <taxon>Peptoniphilaceae</taxon>
        <taxon>Miniphocaeibacter</taxon>
    </lineage>
</organism>
<dbReference type="Proteomes" id="UP000595814">
    <property type="component" value="Chromosome"/>
</dbReference>
<accession>A0AC61MQ48</accession>
<gene>
    <name evidence="1" type="ORF">JFY71_10555</name>
</gene>
<name>A0AC61MQ48_9FIRM</name>
<evidence type="ECO:0000313" key="1">
    <source>
        <dbReference type="EMBL" id="QQK07716.1"/>
    </source>
</evidence>
<sequence>MKKRNLIMVIVLTLSLFLVSCSNKNEGKDDVTTDNNTSSNTLIVGFDANFPPMGFKETDGSYTGFDLELAKLVADKLEMELVLQPIDWASKDAELDSGNINVIWNGFTKTGREEKYTFSEPYMENRQLIVVNEDSEFNELEDLKGKNLELQDRSTAEYALEDSAEFKESLGEVIKVPDNLTALNDLEQGSTDAVLMDEVVAKYNINKGRKFRVLEESLKDEEYAIAFKLGNEELRDKVDKVVKELASEGVLKELSIKWIGEDKTLIK</sequence>
<protein>
    <submittedName>
        <fullName evidence="1">Amino acid ABC transporter substrate-binding protein</fullName>
    </submittedName>
</protein>